<organism evidence="1 2">
    <name type="scientific">Brassica cretica</name>
    <name type="common">Mustard</name>
    <dbReference type="NCBI Taxonomy" id="69181"/>
    <lineage>
        <taxon>Eukaryota</taxon>
        <taxon>Viridiplantae</taxon>
        <taxon>Streptophyta</taxon>
        <taxon>Embryophyta</taxon>
        <taxon>Tracheophyta</taxon>
        <taxon>Spermatophyta</taxon>
        <taxon>Magnoliopsida</taxon>
        <taxon>eudicotyledons</taxon>
        <taxon>Gunneridae</taxon>
        <taxon>Pentapetalae</taxon>
        <taxon>rosids</taxon>
        <taxon>malvids</taxon>
        <taxon>Brassicales</taxon>
        <taxon>Brassicaceae</taxon>
        <taxon>Brassiceae</taxon>
        <taxon>Brassica</taxon>
    </lineage>
</organism>
<protein>
    <submittedName>
        <fullName evidence="1">Uncharacterized protein</fullName>
    </submittedName>
</protein>
<gene>
    <name evidence="1" type="ORF">F2Q69_00013953</name>
</gene>
<sequence>MISQQMTLKGSWQRADDGFDLILRSSSRSCQARNSVKAGLLIGVELLSSNDKCISTSQIQVKQQPASNVTDEEKKRHLRVMMKISTRITMSSAKHWNITFRDIIVESDKFFHGRYIDKERYVKIANKTILDVSSDVVQAECTLKIYHISRGWKLPLHMFNLL</sequence>
<evidence type="ECO:0000313" key="1">
    <source>
        <dbReference type="EMBL" id="KAF3559226.1"/>
    </source>
</evidence>
<dbReference type="EMBL" id="QGKX02000996">
    <property type="protein sequence ID" value="KAF3559226.1"/>
    <property type="molecule type" value="Genomic_DNA"/>
</dbReference>
<accession>A0A8S9R1H8</accession>
<reference evidence="1" key="1">
    <citation type="submission" date="2019-12" db="EMBL/GenBank/DDBJ databases">
        <title>Genome sequencing and annotation of Brassica cretica.</title>
        <authorList>
            <person name="Studholme D.J."/>
            <person name="Sarris P."/>
        </authorList>
    </citation>
    <scope>NUCLEOTIDE SEQUENCE</scope>
    <source>
        <strain evidence="1">PFS-109/04</strain>
        <tissue evidence="1">Leaf</tissue>
    </source>
</reference>
<name>A0A8S9R1H8_BRACR</name>
<proteinExistence type="predicted"/>
<comment type="caution">
    <text evidence="1">The sequence shown here is derived from an EMBL/GenBank/DDBJ whole genome shotgun (WGS) entry which is preliminary data.</text>
</comment>
<dbReference type="AlphaFoldDB" id="A0A8S9R1H8"/>
<dbReference type="Proteomes" id="UP000712600">
    <property type="component" value="Unassembled WGS sequence"/>
</dbReference>
<evidence type="ECO:0000313" key="2">
    <source>
        <dbReference type="Proteomes" id="UP000712600"/>
    </source>
</evidence>